<dbReference type="Gene3D" id="2.40.100.10">
    <property type="entry name" value="Cyclophilin-like"/>
    <property type="match status" value="1"/>
</dbReference>
<dbReference type="PANTHER" id="PTHR45625:SF3">
    <property type="entry name" value="PEPTIDYL-PROLYL CIS-TRANS ISOMERASE B-RELATED"/>
    <property type="match status" value="1"/>
</dbReference>
<dbReference type="InterPro" id="IPR002130">
    <property type="entry name" value="Cyclophilin-type_PPIase_dom"/>
</dbReference>
<feature type="region of interest" description="Disordered" evidence="2">
    <location>
        <begin position="192"/>
        <end position="214"/>
    </location>
</feature>
<comment type="function">
    <text evidence="1">PPIases accelerate the folding of proteins. It catalyzes the cis-trans isomerization of proline imidic peptide bonds in oligopeptides.</text>
</comment>
<dbReference type="GO" id="GO:0016853">
    <property type="term" value="F:isomerase activity"/>
    <property type="evidence" value="ECO:0007669"/>
    <property type="project" value="UniProtKB-KW"/>
</dbReference>
<sequence length="214" mass="21447">MPVAAPLPPRPVPDATNVTCAYVPGGRSARPATAPATTSAPTSGTTEITLDTTIGAVPLVLDRASAPCAVHSLESLARQGFYNGVACHRLSTHVGARLYQCGDPSGTGTGGPGYTFADEWPVTVSHGSGGYTPPPALYPRGTIAMANTGRADTNGSQFFLVIGDSVLYPQYTVLGTVGEAGLPLLDAAAAAGDDGSSPLGGGTPTTPVVITGIR</sequence>
<dbReference type="InterPro" id="IPR044666">
    <property type="entry name" value="Cyclophilin_A-like"/>
</dbReference>
<evidence type="ECO:0000313" key="4">
    <source>
        <dbReference type="EMBL" id="MDV2475732.1"/>
    </source>
</evidence>
<keyword evidence="5" id="KW-1185">Reference proteome</keyword>
<feature type="domain" description="PPIase cyclophilin-type" evidence="3">
    <location>
        <begin position="51"/>
        <end position="214"/>
    </location>
</feature>
<accession>A0ABU3WPR1</accession>
<dbReference type="SUPFAM" id="SSF50891">
    <property type="entry name" value="Cyclophilin-like"/>
    <property type="match status" value="1"/>
</dbReference>
<protein>
    <submittedName>
        <fullName evidence="4">Peptidylprolyl isomerase</fullName>
    </submittedName>
</protein>
<gene>
    <name evidence="4" type="ORF">F8M49_10745</name>
</gene>
<evidence type="ECO:0000256" key="1">
    <source>
        <dbReference type="ARBA" id="ARBA00002388"/>
    </source>
</evidence>
<proteinExistence type="predicted"/>
<comment type="caution">
    <text evidence="4">The sequence shown here is derived from an EMBL/GenBank/DDBJ whole genome shotgun (WGS) entry which is preliminary data.</text>
</comment>
<reference evidence="4 5" key="1">
    <citation type="submission" date="2019-10" db="EMBL/GenBank/DDBJ databases">
        <title>Draft Genome Assembly of Rhodococcus zopfii DSM44189.</title>
        <authorList>
            <person name="Sutton J.M."/>
            <person name="Akob D.M."/>
            <person name="Bushman T.J."/>
        </authorList>
    </citation>
    <scope>NUCLEOTIDE SEQUENCE [LARGE SCALE GENOMIC DNA]</scope>
    <source>
        <strain evidence="4 5">DSM 44189</strain>
    </source>
</reference>
<dbReference type="PANTHER" id="PTHR45625">
    <property type="entry name" value="PEPTIDYL-PROLYL CIS-TRANS ISOMERASE-RELATED"/>
    <property type="match status" value="1"/>
</dbReference>
<dbReference type="EMBL" id="WBMO01000001">
    <property type="protein sequence ID" value="MDV2475732.1"/>
    <property type="molecule type" value="Genomic_DNA"/>
</dbReference>
<dbReference type="Pfam" id="PF00160">
    <property type="entry name" value="Pro_isomerase"/>
    <property type="match status" value="1"/>
</dbReference>
<keyword evidence="4" id="KW-0413">Isomerase</keyword>
<dbReference type="Proteomes" id="UP001275440">
    <property type="component" value="Unassembled WGS sequence"/>
</dbReference>
<evidence type="ECO:0000259" key="3">
    <source>
        <dbReference type="PROSITE" id="PS50072"/>
    </source>
</evidence>
<organism evidence="4 5">
    <name type="scientific">Rhodococcus zopfii</name>
    <dbReference type="NCBI Taxonomy" id="43772"/>
    <lineage>
        <taxon>Bacteria</taxon>
        <taxon>Bacillati</taxon>
        <taxon>Actinomycetota</taxon>
        <taxon>Actinomycetes</taxon>
        <taxon>Mycobacteriales</taxon>
        <taxon>Nocardiaceae</taxon>
        <taxon>Rhodococcus</taxon>
    </lineage>
</organism>
<evidence type="ECO:0000256" key="2">
    <source>
        <dbReference type="SAM" id="MobiDB-lite"/>
    </source>
</evidence>
<name>A0ABU3WPR1_9NOCA</name>
<dbReference type="PROSITE" id="PS50072">
    <property type="entry name" value="CSA_PPIASE_2"/>
    <property type="match status" value="1"/>
</dbReference>
<dbReference type="InterPro" id="IPR029000">
    <property type="entry name" value="Cyclophilin-like_dom_sf"/>
</dbReference>
<evidence type="ECO:0000313" key="5">
    <source>
        <dbReference type="Proteomes" id="UP001275440"/>
    </source>
</evidence>